<dbReference type="SUPFAM" id="SSF53254">
    <property type="entry name" value="Phosphoglycerate mutase-like"/>
    <property type="match status" value="1"/>
</dbReference>
<dbReference type="OrthoDB" id="10257284at2759"/>
<dbReference type="InterPro" id="IPR033379">
    <property type="entry name" value="Acid_Pase_AS"/>
</dbReference>
<proteinExistence type="inferred from homology"/>
<evidence type="ECO:0000256" key="2">
    <source>
        <dbReference type="SAM" id="MobiDB-lite"/>
    </source>
</evidence>
<dbReference type="Proteomes" id="UP000247498">
    <property type="component" value="Unassembled WGS sequence"/>
</dbReference>
<feature type="compositionally biased region" description="Low complexity" evidence="2">
    <location>
        <begin position="429"/>
        <end position="447"/>
    </location>
</feature>
<accession>A0A2V0P3A2</accession>
<evidence type="ECO:0000256" key="3">
    <source>
        <dbReference type="SAM" id="SignalP"/>
    </source>
</evidence>
<name>A0A2V0P3A2_9CHLO</name>
<dbReference type="InterPro" id="IPR029033">
    <property type="entry name" value="His_PPase_superfam"/>
</dbReference>
<keyword evidence="5" id="KW-1185">Reference proteome</keyword>
<dbReference type="CDD" id="cd07061">
    <property type="entry name" value="HP_HAP_like"/>
    <property type="match status" value="1"/>
</dbReference>
<evidence type="ECO:0008006" key="6">
    <source>
        <dbReference type="Google" id="ProtNLM"/>
    </source>
</evidence>
<evidence type="ECO:0000313" key="4">
    <source>
        <dbReference type="EMBL" id="GBF94338.1"/>
    </source>
</evidence>
<protein>
    <recommendedName>
        <fullName evidence="6">Acid phosphatase</fullName>
    </recommendedName>
</protein>
<dbReference type="Pfam" id="PF00328">
    <property type="entry name" value="His_Phos_2"/>
    <property type="match status" value="2"/>
</dbReference>
<dbReference type="STRING" id="307507.A0A2V0P3A2"/>
<dbReference type="AlphaFoldDB" id="A0A2V0P3A2"/>
<dbReference type="PROSITE" id="PS00616">
    <property type="entry name" value="HIS_ACID_PHOSPHAT_1"/>
    <property type="match status" value="1"/>
</dbReference>
<dbReference type="InParanoid" id="A0A2V0P3A2"/>
<organism evidence="4 5">
    <name type="scientific">Raphidocelis subcapitata</name>
    <dbReference type="NCBI Taxonomy" id="307507"/>
    <lineage>
        <taxon>Eukaryota</taxon>
        <taxon>Viridiplantae</taxon>
        <taxon>Chlorophyta</taxon>
        <taxon>core chlorophytes</taxon>
        <taxon>Chlorophyceae</taxon>
        <taxon>CS clade</taxon>
        <taxon>Sphaeropleales</taxon>
        <taxon>Selenastraceae</taxon>
        <taxon>Raphidocelis</taxon>
    </lineage>
</organism>
<comment type="similarity">
    <text evidence="1">Belongs to the histidine acid phosphatase family.</text>
</comment>
<dbReference type="Gene3D" id="3.40.50.1240">
    <property type="entry name" value="Phosphoglycerate mutase-like"/>
    <property type="match status" value="1"/>
</dbReference>
<gene>
    <name evidence="4" type="ORF">Rsub_06960</name>
</gene>
<dbReference type="EMBL" id="BDRX01000050">
    <property type="protein sequence ID" value="GBF94338.1"/>
    <property type="molecule type" value="Genomic_DNA"/>
</dbReference>
<dbReference type="InterPro" id="IPR050645">
    <property type="entry name" value="Histidine_acid_phosphatase"/>
</dbReference>
<dbReference type="GO" id="GO:0016791">
    <property type="term" value="F:phosphatase activity"/>
    <property type="evidence" value="ECO:0007669"/>
    <property type="project" value="TreeGrafter"/>
</dbReference>
<evidence type="ECO:0000313" key="5">
    <source>
        <dbReference type="Proteomes" id="UP000247498"/>
    </source>
</evidence>
<feature type="region of interest" description="Disordered" evidence="2">
    <location>
        <begin position="426"/>
        <end position="456"/>
    </location>
</feature>
<reference evidence="4 5" key="1">
    <citation type="journal article" date="2018" name="Sci. Rep.">
        <title>Raphidocelis subcapitata (=Pseudokirchneriella subcapitata) provides an insight into genome evolution and environmental adaptations in the Sphaeropleales.</title>
        <authorList>
            <person name="Suzuki S."/>
            <person name="Yamaguchi H."/>
            <person name="Nakajima N."/>
            <person name="Kawachi M."/>
        </authorList>
    </citation>
    <scope>NUCLEOTIDE SEQUENCE [LARGE SCALE GENOMIC DNA]</scope>
    <source>
        <strain evidence="4 5">NIES-35</strain>
    </source>
</reference>
<feature type="chain" id="PRO_5016053198" description="Acid phosphatase" evidence="3">
    <location>
        <begin position="24"/>
        <end position="535"/>
    </location>
</feature>
<sequence>MPPRGAFMAIGLAAAAGSGLVWVGENRGAGRVAMRRAGPAPPAAVRSAAAAPTARPVLDNTTGRLRQLNVVFRHGARTPLTDETHLFLGHEWGADVCGAAYPGGARLKVLGIDGRPSPPSPEDEKQRACRLPGGACHKGELTRLGQQQARAALFALELGRWLRRRYCEALPLLPPAYAPGALSLHTTKFSRTRETLRGVLSGLYEFGPGSPEVPVVSSGETDALLFADSRHCPHLHKLMEASIAKLSAQEAAERESPQGRELRAALDAALGLPAGFWARRWSWAELHDAITSLSAHGKGLPAGLTDGMRREVDLLATRQFAAYCAPSLDDESGHAILRLSMSPLFDILLHNMRGVAGGGSNGGDGDRDGGGGGDAGRAQPKAFFYSGHDSTLLPILLALGVDIEANGWPPYLSNICIELWELHPPAPDQQQGQQQAQQQQKRQQQGQSGSPAYPTTDGSRFAVRVLFNKQELPLPDCPPDRLMGLATFESELLGSFLLGEQEHAQACCVSLEHDSPLPQLRMSALKNGAFATSEE</sequence>
<keyword evidence="3" id="KW-0732">Signal</keyword>
<evidence type="ECO:0000256" key="1">
    <source>
        <dbReference type="ARBA" id="ARBA00005375"/>
    </source>
</evidence>
<dbReference type="PANTHER" id="PTHR11567:SF207">
    <property type="entry name" value="LYSOPHOSPHATIDIC ACID PHOSPHATASE TYPE 6"/>
    <property type="match status" value="1"/>
</dbReference>
<dbReference type="InterPro" id="IPR000560">
    <property type="entry name" value="His_Pase_clade-2"/>
</dbReference>
<feature type="signal peptide" evidence="3">
    <location>
        <begin position="1"/>
        <end position="23"/>
    </location>
</feature>
<comment type="caution">
    <text evidence="4">The sequence shown here is derived from an EMBL/GenBank/DDBJ whole genome shotgun (WGS) entry which is preliminary data.</text>
</comment>
<dbReference type="PANTHER" id="PTHR11567">
    <property type="entry name" value="ACID PHOSPHATASE-RELATED"/>
    <property type="match status" value="1"/>
</dbReference>